<sequence length="329" mass="34197">MFATYLIGLREGLEATLVVSILVAFLVKSQRRDRLPQVWAGVGLAVLLSVVFGWLINYTSTSLLARSEDRELFEAITSVAAVVFVTWMIFWMRTAARTIAGELRGKLTEALAVGSLAVAGMAFLAVIREGLETALIFYSAAQSAAGGAGRGPLLALAGGIVTAVVIGFLLYRSALKINLSKFFTWTGALLILVAAGILKYGVHDFQEAGVLPGLNNHAFDITSVLDPNTWYAALLAGMFNITANPTVLETIAWVAYAVPVLLLFLRKPAGPAKPAAGGKPAAAQPAAAQPAPAVAPAPEPAAGATPAAEKSEPVPPAAAEAPATAPQRA</sequence>
<dbReference type="PANTHER" id="PTHR31632:SF2">
    <property type="entry name" value="PLASMA MEMBRANE IRON PERMEASE"/>
    <property type="match status" value="1"/>
</dbReference>
<evidence type="ECO:0000256" key="5">
    <source>
        <dbReference type="ARBA" id="ARBA00023136"/>
    </source>
</evidence>
<keyword evidence="5 7" id="KW-0472">Membrane</keyword>
<keyword evidence="3 7" id="KW-0812">Transmembrane</keyword>
<dbReference type="PANTHER" id="PTHR31632">
    <property type="entry name" value="IRON TRANSPORTER FTH1"/>
    <property type="match status" value="1"/>
</dbReference>
<feature type="compositionally biased region" description="Low complexity" evidence="6">
    <location>
        <begin position="317"/>
        <end position="329"/>
    </location>
</feature>
<dbReference type="NCBIfam" id="NF041756">
    <property type="entry name" value="EfeU"/>
    <property type="match status" value="1"/>
</dbReference>
<evidence type="ECO:0000256" key="1">
    <source>
        <dbReference type="ARBA" id="ARBA00004141"/>
    </source>
</evidence>
<gene>
    <name evidence="8" type="ORF">GA0070611_5547</name>
</gene>
<feature type="transmembrane region" description="Helical" evidence="7">
    <location>
        <begin position="182"/>
        <end position="202"/>
    </location>
</feature>
<dbReference type="GO" id="GO:0015093">
    <property type="term" value="F:ferrous iron transmembrane transporter activity"/>
    <property type="evidence" value="ECO:0007669"/>
    <property type="project" value="TreeGrafter"/>
</dbReference>
<feature type="transmembrane region" description="Helical" evidence="7">
    <location>
        <begin position="147"/>
        <end position="170"/>
    </location>
</feature>
<proteinExistence type="inferred from homology"/>
<evidence type="ECO:0000256" key="3">
    <source>
        <dbReference type="ARBA" id="ARBA00022692"/>
    </source>
</evidence>
<dbReference type="STRING" id="261654.GA0070611_5547"/>
<comment type="subcellular location">
    <subcellularLocation>
        <location evidence="1">Membrane</location>
        <topology evidence="1">Multi-pass membrane protein</topology>
    </subcellularLocation>
</comment>
<feature type="transmembrane region" description="Helical" evidence="7">
    <location>
        <begin position="76"/>
        <end position="95"/>
    </location>
</feature>
<feature type="compositionally biased region" description="Low complexity" evidence="6">
    <location>
        <begin position="273"/>
        <end position="292"/>
    </location>
</feature>
<dbReference type="GO" id="GO:0033573">
    <property type="term" value="C:high-affinity iron permease complex"/>
    <property type="evidence" value="ECO:0007669"/>
    <property type="project" value="InterPro"/>
</dbReference>
<comment type="similarity">
    <text evidence="2">Belongs to the oxidase-dependent Fe transporter (OFeT) (TC 9.A.10.1) family.</text>
</comment>
<keyword evidence="9" id="KW-1185">Reference proteome</keyword>
<evidence type="ECO:0000256" key="4">
    <source>
        <dbReference type="ARBA" id="ARBA00022989"/>
    </source>
</evidence>
<accession>A0A1A9A814</accession>
<protein>
    <submittedName>
        <fullName evidence="8">High-affinity iron transporter</fullName>
    </submittedName>
</protein>
<feature type="transmembrane region" description="Helical" evidence="7">
    <location>
        <begin position="107"/>
        <end position="127"/>
    </location>
</feature>
<dbReference type="EMBL" id="LT594323">
    <property type="protein sequence ID" value="SBT52246.1"/>
    <property type="molecule type" value="Genomic_DNA"/>
</dbReference>
<name>A0A1A9A814_9ACTN</name>
<keyword evidence="4 7" id="KW-1133">Transmembrane helix</keyword>
<dbReference type="OrthoDB" id="7260758at2"/>
<dbReference type="InterPro" id="IPR004923">
    <property type="entry name" value="FTR1/Fip1/EfeU"/>
</dbReference>
<feature type="region of interest" description="Disordered" evidence="6">
    <location>
        <begin position="273"/>
        <end position="329"/>
    </location>
</feature>
<feature type="transmembrane region" description="Helical" evidence="7">
    <location>
        <begin position="38"/>
        <end position="56"/>
    </location>
</feature>
<reference evidence="9" key="1">
    <citation type="submission" date="2016-06" db="EMBL/GenBank/DDBJ databases">
        <authorList>
            <person name="Varghese N."/>
            <person name="Submissions Spin"/>
        </authorList>
    </citation>
    <scope>NUCLEOTIDE SEQUENCE [LARGE SCALE GENOMIC DNA]</scope>
    <source>
        <strain evidence="9">DSM 44815</strain>
    </source>
</reference>
<feature type="transmembrane region" description="Helical" evidence="7">
    <location>
        <begin position="6"/>
        <end position="26"/>
    </location>
</feature>
<dbReference type="PATRIC" id="fig|261654.4.peg.5619"/>
<evidence type="ECO:0000256" key="2">
    <source>
        <dbReference type="ARBA" id="ARBA00008333"/>
    </source>
</evidence>
<evidence type="ECO:0000313" key="8">
    <source>
        <dbReference type="EMBL" id="SBT52246.1"/>
    </source>
</evidence>
<organism evidence="8 9">
    <name type="scientific">Micromonospora auratinigra</name>
    <dbReference type="NCBI Taxonomy" id="261654"/>
    <lineage>
        <taxon>Bacteria</taxon>
        <taxon>Bacillati</taxon>
        <taxon>Actinomycetota</taxon>
        <taxon>Actinomycetes</taxon>
        <taxon>Micromonosporales</taxon>
        <taxon>Micromonosporaceae</taxon>
        <taxon>Micromonospora</taxon>
    </lineage>
</organism>
<dbReference type="RefSeq" id="WP_091670705.1">
    <property type="nucleotide sequence ID" value="NZ_LT594323.1"/>
</dbReference>
<dbReference type="Pfam" id="PF03239">
    <property type="entry name" value="FTR1"/>
    <property type="match status" value="1"/>
</dbReference>
<dbReference type="AlphaFoldDB" id="A0A1A9A814"/>
<dbReference type="Proteomes" id="UP000199385">
    <property type="component" value="Chromosome I"/>
</dbReference>
<evidence type="ECO:0000313" key="9">
    <source>
        <dbReference type="Proteomes" id="UP000199385"/>
    </source>
</evidence>
<feature type="transmembrane region" description="Helical" evidence="7">
    <location>
        <begin position="247"/>
        <end position="265"/>
    </location>
</feature>
<evidence type="ECO:0000256" key="6">
    <source>
        <dbReference type="SAM" id="MobiDB-lite"/>
    </source>
</evidence>
<evidence type="ECO:0000256" key="7">
    <source>
        <dbReference type="SAM" id="Phobius"/>
    </source>
</evidence>